<reference evidence="3" key="1">
    <citation type="submission" date="2023-06" db="EMBL/GenBank/DDBJ databases">
        <title>Genomic of Parafulvivirga corallium.</title>
        <authorList>
            <person name="Wang G."/>
        </authorList>
    </citation>
    <scope>NUCLEOTIDE SEQUENCE</scope>
    <source>
        <strain evidence="3">BMA10</strain>
    </source>
</reference>
<name>A0ABT8KLA3_9BACT</name>
<dbReference type="Gene3D" id="3.30.565.10">
    <property type="entry name" value="Histidine kinase-like ATPase, C-terminal domain"/>
    <property type="match status" value="1"/>
</dbReference>
<keyword evidence="3" id="KW-0418">Kinase</keyword>
<keyword evidence="1" id="KW-0812">Transmembrane</keyword>
<keyword evidence="4" id="KW-1185">Reference proteome</keyword>
<evidence type="ECO:0000256" key="1">
    <source>
        <dbReference type="SAM" id="Phobius"/>
    </source>
</evidence>
<evidence type="ECO:0000259" key="2">
    <source>
        <dbReference type="Pfam" id="PF06580"/>
    </source>
</evidence>
<dbReference type="Proteomes" id="UP001172082">
    <property type="component" value="Unassembled WGS sequence"/>
</dbReference>
<feature type="transmembrane region" description="Helical" evidence="1">
    <location>
        <begin position="284"/>
        <end position="305"/>
    </location>
</feature>
<dbReference type="InterPro" id="IPR036890">
    <property type="entry name" value="HATPase_C_sf"/>
</dbReference>
<dbReference type="InterPro" id="IPR050640">
    <property type="entry name" value="Bact_2-comp_sensor_kinase"/>
</dbReference>
<dbReference type="Pfam" id="PF06580">
    <property type="entry name" value="His_kinase"/>
    <property type="match status" value="1"/>
</dbReference>
<feature type="transmembrane region" description="Helical" evidence="1">
    <location>
        <begin position="93"/>
        <end position="112"/>
    </location>
</feature>
<feature type="transmembrane region" description="Helical" evidence="1">
    <location>
        <begin position="260"/>
        <end position="278"/>
    </location>
</feature>
<feature type="transmembrane region" description="Helical" evidence="1">
    <location>
        <begin position="183"/>
        <end position="200"/>
    </location>
</feature>
<protein>
    <submittedName>
        <fullName evidence="3">Histidine kinase</fullName>
    </submittedName>
</protein>
<feature type="transmembrane region" description="Helical" evidence="1">
    <location>
        <begin position="206"/>
        <end position="225"/>
    </location>
</feature>
<sequence length="508" mass="59756">MASIKKRYIWFPATVILAILIISVMEESDHHFEEYGLLIGHLLGFNIISAFLYFNKISWLKRYKSVALYPFVISMMVIGFAATRYTHAGHMDIPIAGVSLIFVWFTFLLYLIRPKIFEKQYLWLVVSILLSIVLIREMQEMKLQDNEDYHEHTLMLIHLFAYTFLLILKLFSKYPRFHQNERFHLYPVGLGIILLSTIITEESAGSIMPPAGVLLIWPFAIYMIFYKSFEKWKPVAGFLSIDKNPNTNRQDSSINRYKKTLIISCIGLVLISGMLAFKESNEDFFIFFQVMFILLIFYVVISWLFEQWRNIKQLKSDKISAELMLLKSQINPHFFFNTLNNLYGLTVEKSDKAPEVVLKISDMMRYTIYEGKKDKVPLEDELEYLKNYIELHKIRYHKKVDIQFNHHIQGDEYEITPLLYIILLENAFKHGVENLTDDAYIKIQLIAGNDKILFAIENNFDPNEIEEKDGIGLGNLRRRLELLYPKKHKLSFSNKDKIYKAQLDLELN</sequence>
<evidence type="ECO:0000313" key="4">
    <source>
        <dbReference type="Proteomes" id="UP001172082"/>
    </source>
</evidence>
<feature type="transmembrane region" description="Helical" evidence="1">
    <location>
        <begin position="121"/>
        <end position="138"/>
    </location>
</feature>
<comment type="caution">
    <text evidence="3">The sequence shown here is derived from an EMBL/GenBank/DDBJ whole genome shotgun (WGS) entry which is preliminary data.</text>
</comment>
<feature type="domain" description="Signal transduction histidine kinase internal region" evidence="2">
    <location>
        <begin position="321"/>
        <end position="399"/>
    </location>
</feature>
<dbReference type="SUPFAM" id="SSF55874">
    <property type="entry name" value="ATPase domain of HSP90 chaperone/DNA topoisomerase II/histidine kinase"/>
    <property type="match status" value="1"/>
</dbReference>
<proteinExistence type="predicted"/>
<evidence type="ECO:0000313" key="3">
    <source>
        <dbReference type="EMBL" id="MDN5201014.1"/>
    </source>
</evidence>
<feature type="transmembrane region" description="Helical" evidence="1">
    <location>
        <begin position="153"/>
        <end position="171"/>
    </location>
</feature>
<keyword evidence="3" id="KW-0808">Transferase</keyword>
<accession>A0ABT8KLA3</accession>
<keyword evidence="1" id="KW-0472">Membrane</keyword>
<dbReference type="InterPro" id="IPR010559">
    <property type="entry name" value="Sig_transdc_His_kin_internal"/>
</dbReference>
<dbReference type="RefSeq" id="WP_346751044.1">
    <property type="nucleotide sequence ID" value="NZ_JAUJEA010000002.1"/>
</dbReference>
<feature type="transmembrane region" description="Helical" evidence="1">
    <location>
        <begin position="7"/>
        <end position="25"/>
    </location>
</feature>
<dbReference type="PANTHER" id="PTHR34220:SF7">
    <property type="entry name" value="SENSOR HISTIDINE KINASE YPDA"/>
    <property type="match status" value="1"/>
</dbReference>
<dbReference type="GO" id="GO:0016301">
    <property type="term" value="F:kinase activity"/>
    <property type="evidence" value="ECO:0007669"/>
    <property type="project" value="UniProtKB-KW"/>
</dbReference>
<dbReference type="PANTHER" id="PTHR34220">
    <property type="entry name" value="SENSOR HISTIDINE KINASE YPDA"/>
    <property type="match status" value="1"/>
</dbReference>
<dbReference type="EMBL" id="JAUJEA010000002">
    <property type="protein sequence ID" value="MDN5201014.1"/>
    <property type="molecule type" value="Genomic_DNA"/>
</dbReference>
<feature type="transmembrane region" description="Helical" evidence="1">
    <location>
        <begin position="66"/>
        <end position="87"/>
    </location>
</feature>
<gene>
    <name evidence="3" type="ORF">QQ008_06570</name>
</gene>
<organism evidence="3 4">
    <name type="scientific">Splendidivirga corallicola</name>
    <dbReference type="NCBI Taxonomy" id="3051826"/>
    <lineage>
        <taxon>Bacteria</taxon>
        <taxon>Pseudomonadati</taxon>
        <taxon>Bacteroidota</taxon>
        <taxon>Cytophagia</taxon>
        <taxon>Cytophagales</taxon>
        <taxon>Splendidivirgaceae</taxon>
        <taxon>Splendidivirga</taxon>
    </lineage>
</organism>
<feature type="transmembrane region" description="Helical" evidence="1">
    <location>
        <begin position="37"/>
        <end position="54"/>
    </location>
</feature>
<keyword evidence="1" id="KW-1133">Transmembrane helix</keyword>